<evidence type="ECO:0000313" key="2">
    <source>
        <dbReference type="EMBL" id="KAE8371162.1"/>
    </source>
</evidence>
<evidence type="ECO:0000313" key="3">
    <source>
        <dbReference type="Proteomes" id="UP000326198"/>
    </source>
</evidence>
<gene>
    <name evidence="2" type="ORF">BDV26DRAFT_276664</name>
</gene>
<evidence type="ECO:0000256" key="1">
    <source>
        <dbReference type="SAM" id="Phobius"/>
    </source>
</evidence>
<dbReference type="AlphaFoldDB" id="A0A5N7AMQ7"/>
<organism evidence="2 3">
    <name type="scientific">Aspergillus bertholletiae</name>
    <dbReference type="NCBI Taxonomy" id="1226010"/>
    <lineage>
        <taxon>Eukaryota</taxon>
        <taxon>Fungi</taxon>
        <taxon>Dikarya</taxon>
        <taxon>Ascomycota</taxon>
        <taxon>Pezizomycotina</taxon>
        <taxon>Eurotiomycetes</taxon>
        <taxon>Eurotiomycetidae</taxon>
        <taxon>Eurotiales</taxon>
        <taxon>Aspergillaceae</taxon>
        <taxon>Aspergillus</taxon>
        <taxon>Aspergillus subgen. Circumdati</taxon>
    </lineage>
</organism>
<protein>
    <submittedName>
        <fullName evidence="2">Uncharacterized protein</fullName>
    </submittedName>
</protein>
<accession>A0A5N7AMQ7</accession>
<proteinExistence type="predicted"/>
<keyword evidence="3" id="KW-1185">Reference proteome</keyword>
<sequence length="107" mass="11989">MLGRVPEYKLGLRASASIHCGCDGIVRSLVVYIGEEIVGVKLIYGEGLSAQIYVGILFPVFVFFSCIFLFFLCEYIEARARTQGYSHRRDAKSVAIYATTYFVSIPF</sequence>
<keyword evidence="1" id="KW-0472">Membrane</keyword>
<feature type="transmembrane region" description="Helical" evidence="1">
    <location>
        <begin position="52"/>
        <end position="73"/>
    </location>
</feature>
<name>A0A5N7AMQ7_9EURO</name>
<dbReference type="EMBL" id="ML736466">
    <property type="protein sequence ID" value="KAE8371162.1"/>
    <property type="molecule type" value="Genomic_DNA"/>
</dbReference>
<reference evidence="2 3" key="1">
    <citation type="submission" date="2019-04" db="EMBL/GenBank/DDBJ databases">
        <title>Friends and foes A comparative genomics studyof 23 Aspergillus species from section Flavi.</title>
        <authorList>
            <consortium name="DOE Joint Genome Institute"/>
            <person name="Kjaerbolling I."/>
            <person name="Vesth T."/>
            <person name="Frisvad J.C."/>
            <person name="Nybo J.L."/>
            <person name="Theobald S."/>
            <person name="Kildgaard S."/>
            <person name="Isbrandt T."/>
            <person name="Kuo A."/>
            <person name="Sato A."/>
            <person name="Lyhne E.K."/>
            <person name="Kogle M.E."/>
            <person name="Wiebenga A."/>
            <person name="Kun R.S."/>
            <person name="Lubbers R.J."/>
            <person name="Makela M.R."/>
            <person name="Barry K."/>
            <person name="Chovatia M."/>
            <person name="Clum A."/>
            <person name="Daum C."/>
            <person name="Haridas S."/>
            <person name="He G."/>
            <person name="LaButti K."/>
            <person name="Lipzen A."/>
            <person name="Mondo S."/>
            <person name="Riley R."/>
            <person name="Salamov A."/>
            <person name="Simmons B.A."/>
            <person name="Magnuson J.K."/>
            <person name="Henrissat B."/>
            <person name="Mortensen U.H."/>
            <person name="Larsen T.O."/>
            <person name="Devries R.P."/>
            <person name="Grigoriev I.V."/>
            <person name="Machida M."/>
            <person name="Baker S.E."/>
            <person name="Andersen M.R."/>
        </authorList>
    </citation>
    <scope>NUCLEOTIDE SEQUENCE [LARGE SCALE GENOMIC DNA]</scope>
    <source>
        <strain evidence="2 3">IBT 29228</strain>
    </source>
</reference>
<keyword evidence="1" id="KW-0812">Transmembrane</keyword>
<keyword evidence="1" id="KW-1133">Transmembrane helix</keyword>
<dbReference type="Proteomes" id="UP000326198">
    <property type="component" value="Unassembled WGS sequence"/>
</dbReference>